<reference evidence="1 2" key="1">
    <citation type="submission" date="2018-08" db="EMBL/GenBank/DDBJ databases">
        <title>Aeromicrobium sp. M2KJ-4, whole genome shotgun sequence.</title>
        <authorList>
            <person name="Tuo L."/>
        </authorList>
    </citation>
    <scope>NUCLEOTIDE SEQUENCE [LARGE SCALE GENOMIC DNA]</scope>
    <source>
        <strain evidence="1 2">M2KJ-4</strain>
    </source>
</reference>
<keyword evidence="2" id="KW-1185">Reference proteome</keyword>
<name>A0A371P2P3_9ACTN</name>
<accession>A0A371P2P3</accession>
<dbReference type="EMBL" id="QUBR01000002">
    <property type="protein sequence ID" value="REK70165.1"/>
    <property type="molecule type" value="Genomic_DNA"/>
</dbReference>
<proteinExistence type="predicted"/>
<dbReference type="Proteomes" id="UP000265581">
    <property type="component" value="Unassembled WGS sequence"/>
</dbReference>
<dbReference type="RefSeq" id="WP_119704763.1">
    <property type="nucleotide sequence ID" value="NZ_JBHSOI010000002.1"/>
</dbReference>
<gene>
    <name evidence="1" type="ORF">DX116_13450</name>
</gene>
<organism evidence="1 2">
    <name type="scientific">Aeromicrobium endophyticum</name>
    <dbReference type="NCBI Taxonomy" id="2292704"/>
    <lineage>
        <taxon>Bacteria</taxon>
        <taxon>Bacillati</taxon>
        <taxon>Actinomycetota</taxon>
        <taxon>Actinomycetes</taxon>
        <taxon>Propionibacteriales</taxon>
        <taxon>Nocardioidaceae</taxon>
        <taxon>Aeromicrobium</taxon>
    </lineage>
</organism>
<dbReference type="OrthoDB" id="570199at2"/>
<evidence type="ECO:0008006" key="3">
    <source>
        <dbReference type="Google" id="ProtNLM"/>
    </source>
</evidence>
<evidence type="ECO:0000313" key="2">
    <source>
        <dbReference type="Proteomes" id="UP000265581"/>
    </source>
</evidence>
<evidence type="ECO:0000313" key="1">
    <source>
        <dbReference type="EMBL" id="REK70165.1"/>
    </source>
</evidence>
<dbReference type="AlphaFoldDB" id="A0A371P2P3"/>
<protein>
    <recommendedName>
        <fullName evidence="3">DUF4268 domain-containing protein</fullName>
    </recommendedName>
</protein>
<sequence length="311" mass="33532">MTMAKLVFGRLTEAWKGEASDFTPLLAEQLDSLGDALGIDLAAVGKSEVLTAGRRRIDIVAHGDDGAEFVIENQYGRADHDHLTRGLAYAVARHARGLVVVAEEHRDEFKAVAQYLNDLAELDRDRGVSVWLVEAKAVRIGDSNWAPLFTTVVEPNEFTATVEQAKLAEKPGTLDEFFGQFTSSHLRSAAESVITNWLAAGHKRRIGLNHVVLEAAGPAVSGVRTVVAVFNDGQVLVPFSSYAGVNSGIEIPTLTTSEFREGADALFQFSGTEKQARTRAGWLTTATSGPLLTFCLDVAEAYKQALSSSLT</sequence>
<comment type="caution">
    <text evidence="1">The sequence shown here is derived from an EMBL/GenBank/DDBJ whole genome shotgun (WGS) entry which is preliminary data.</text>
</comment>